<dbReference type="Proteomes" id="UP000325081">
    <property type="component" value="Unassembled WGS sequence"/>
</dbReference>
<organism evidence="1 2">
    <name type="scientific">Striga asiatica</name>
    <name type="common">Asiatic witchweed</name>
    <name type="synonym">Buchnera asiatica</name>
    <dbReference type="NCBI Taxonomy" id="4170"/>
    <lineage>
        <taxon>Eukaryota</taxon>
        <taxon>Viridiplantae</taxon>
        <taxon>Streptophyta</taxon>
        <taxon>Embryophyta</taxon>
        <taxon>Tracheophyta</taxon>
        <taxon>Spermatophyta</taxon>
        <taxon>Magnoliopsida</taxon>
        <taxon>eudicotyledons</taxon>
        <taxon>Gunneridae</taxon>
        <taxon>Pentapetalae</taxon>
        <taxon>asterids</taxon>
        <taxon>lamiids</taxon>
        <taxon>Lamiales</taxon>
        <taxon>Orobanchaceae</taxon>
        <taxon>Buchnereae</taxon>
        <taxon>Striga</taxon>
    </lineage>
</organism>
<evidence type="ECO:0000313" key="1">
    <source>
        <dbReference type="EMBL" id="GER44273.1"/>
    </source>
</evidence>
<name>A0A5A7QG09_STRAF</name>
<comment type="caution">
    <text evidence="1">The sequence shown here is derived from an EMBL/GenBank/DDBJ whole genome shotgun (WGS) entry which is preliminary data.</text>
</comment>
<evidence type="ECO:0000313" key="2">
    <source>
        <dbReference type="Proteomes" id="UP000325081"/>
    </source>
</evidence>
<dbReference type="AlphaFoldDB" id="A0A5A7QG09"/>
<keyword evidence="2" id="KW-1185">Reference proteome</keyword>
<accession>A0A5A7QG09</accession>
<gene>
    <name evidence="1" type="ORF">STAS_21168</name>
</gene>
<dbReference type="EMBL" id="BKCP01006860">
    <property type="protein sequence ID" value="GER44273.1"/>
    <property type="molecule type" value="Genomic_DNA"/>
</dbReference>
<sequence>MVAEMKVMMRVTGKEEDDDGISLFWSRRDSERERAAGSQEKKKRREIFDSAAAPQNLLSSGQLKADGVLYVCFLSLFRLAAAQKSLTVVVNNDAAVARCWKKHDGVATANGCAVVEVRRPLKNSVFGFLFSSSTGREGCYSRAAKIEDLQHCSTHSTTEEGGGVSGLDVAAVD</sequence>
<reference evidence="2" key="1">
    <citation type="journal article" date="2019" name="Curr. Biol.">
        <title>Genome Sequence of Striga asiatica Provides Insight into the Evolution of Plant Parasitism.</title>
        <authorList>
            <person name="Yoshida S."/>
            <person name="Kim S."/>
            <person name="Wafula E.K."/>
            <person name="Tanskanen J."/>
            <person name="Kim Y.M."/>
            <person name="Honaas L."/>
            <person name="Yang Z."/>
            <person name="Spallek T."/>
            <person name="Conn C.E."/>
            <person name="Ichihashi Y."/>
            <person name="Cheong K."/>
            <person name="Cui S."/>
            <person name="Der J.P."/>
            <person name="Gundlach H."/>
            <person name="Jiao Y."/>
            <person name="Hori C."/>
            <person name="Ishida J.K."/>
            <person name="Kasahara H."/>
            <person name="Kiba T."/>
            <person name="Kim M.S."/>
            <person name="Koo N."/>
            <person name="Laohavisit A."/>
            <person name="Lee Y.H."/>
            <person name="Lumba S."/>
            <person name="McCourt P."/>
            <person name="Mortimer J.C."/>
            <person name="Mutuku J.M."/>
            <person name="Nomura T."/>
            <person name="Sasaki-Sekimoto Y."/>
            <person name="Seto Y."/>
            <person name="Wang Y."/>
            <person name="Wakatake T."/>
            <person name="Sakakibara H."/>
            <person name="Demura T."/>
            <person name="Yamaguchi S."/>
            <person name="Yoneyama K."/>
            <person name="Manabe R.I."/>
            <person name="Nelson D.C."/>
            <person name="Schulman A.H."/>
            <person name="Timko M.P."/>
            <person name="dePamphilis C.W."/>
            <person name="Choi D."/>
            <person name="Shirasu K."/>
        </authorList>
    </citation>
    <scope>NUCLEOTIDE SEQUENCE [LARGE SCALE GENOMIC DNA]</scope>
    <source>
        <strain evidence="2">cv. UVA1</strain>
    </source>
</reference>
<protein>
    <submittedName>
        <fullName evidence="1">Carbamoyl-phosphate synthase large chain</fullName>
    </submittedName>
</protein>
<proteinExistence type="predicted"/>